<dbReference type="RefSeq" id="WP_092077738.1">
    <property type="nucleotide sequence ID" value="NZ_FMZW01000001.1"/>
</dbReference>
<gene>
    <name evidence="1" type="ORF">SAMN05216337_1001215</name>
</gene>
<reference evidence="1 2" key="1">
    <citation type="submission" date="2016-10" db="EMBL/GenBank/DDBJ databases">
        <authorList>
            <person name="de Groot N.N."/>
        </authorList>
    </citation>
    <scope>NUCLEOTIDE SEQUENCE [LARGE SCALE GENOMIC DNA]</scope>
    <source>
        <strain evidence="1 2">R5</strain>
    </source>
</reference>
<proteinExistence type="predicted"/>
<evidence type="ECO:0000313" key="2">
    <source>
        <dbReference type="Proteomes" id="UP000199245"/>
    </source>
</evidence>
<dbReference type="Proteomes" id="UP000199245">
    <property type="component" value="Unassembled WGS sequence"/>
</dbReference>
<name>A0A1G6IPT1_9BRAD</name>
<protein>
    <submittedName>
        <fullName evidence="1">Uncharacterized protein</fullName>
    </submittedName>
</protein>
<dbReference type="EMBL" id="FMZW01000001">
    <property type="protein sequence ID" value="SDC08450.1"/>
    <property type="molecule type" value="Genomic_DNA"/>
</dbReference>
<dbReference type="AlphaFoldDB" id="A0A1G6IPT1"/>
<accession>A0A1G6IPT1</accession>
<sequence length="72" mass="8278">MSKSDRIARLRAQYAALHREVLELSTRRGFAGGIAEWRLQKREQEIVDELRELGVGPYAQDGEAFLRQARAH</sequence>
<evidence type="ECO:0000313" key="1">
    <source>
        <dbReference type="EMBL" id="SDC08450.1"/>
    </source>
</evidence>
<organism evidence="1 2">
    <name type="scientific">Bradyrhizobium brasilense</name>
    <dbReference type="NCBI Taxonomy" id="1419277"/>
    <lineage>
        <taxon>Bacteria</taxon>
        <taxon>Pseudomonadati</taxon>
        <taxon>Pseudomonadota</taxon>
        <taxon>Alphaproteobacteria</taxon>
        <taxon>Hyphomicrobiales</taxon>
        <taxon>Nitrobacteraceae</taxon>
        <taxon>Bradyrhizobium</taxon>
    </lineage>
</organism>